<dbReference type="InterPro" id="IPR013112">
    <property type="entry name" value="FAD-bd_8"/>
</dbReference>
<evidence type="ECO:0000313" key="12">
    <source>
        <dbReference type="Proteomes" id="UP000027238"/>
    </source>
</evidence>
<feature type="transmembrane region" description="Helical" evidence="7">
    <location>
        <begin position="512"/>
        <end position="532"/>
    </location>
</feature>
<evidence type="ECO:0000256" key="3">
    <source>
        <dbReference type="ARBA" id="ARBA00022692"/>
    </source>
</evidence>
<dbReference type="GO" id="GO:0006879">
    <property type="term" value="P:intracellular iron ion homeostasis"/>
    <property type="evidence" value="ECO:0007669"/>
    <property type="project" value="TreeGrafter"/>
</dbReference>
<dbReference type="InterPro" id="IPR011009">
    <property type="entry name" value="Kinase-like_dom_sf"/>
</dbReference>
<dbReference type="CDD" id="cd06186">
    <property type="entry name" value="NOX_Duox_like_FAD_NADP"/>
    <property type="match status" value="1"/>
</dbReference>
<dbReference type="SUPFAM" id="SSF56112">
    <property type="entry name" value="Protein kinase-like (PK-like)"/>
    <property type="match status" value="1"/>
</dbReference>
<evidence type="ECO:0000259" key="9">
    <source>
        <dbReference type="Pfam" id="PF07714"/>
    </source>
</evidence>
<evidence type="ECO:0000259" key="8">
    <source>
        <dbReference type="Pfam" id="PF01794"/>
    </source>
</evidence>
<organism evidence="11 12">
    <name type="scientific">Colletotrichum sublineola</name>
    <name type="common">Sorghum anthracnose fungus</name>
    <dbReference type="NCBI Taxonomy" id="1173701"/>
    <lineage>
        <taxon>Eukaryota</taxon>
        <taxon>Fungi</taxon>
        <taxon>Dikarya</taxon>
        <taxon>Ascomycota</taxon>
        <taxon>Pezizomycotina</taxon>
        <taxon>Sordariomycetes</taxon>
        <taxon>Hypocreomycetidae</taxon>
        <taxon>Glomerellales</taxon>
        <taxon>Glomerellaceae</taxon>
        <taxon>Colletotrichum</taxon>
        <taxon>Colletotrichum graminicola species complex</taxon>
    </lineage>
</organism>
<keyword evidence="3 7" id="KW-0812">Transmembrane</keyword>
<dbReference type="InterPro" id="IPR013130">
    <property type="entry name" value="Fe3_Rdtase_TM_dom"/>
</dbReference>
<protein>
    <submittedName>
        <fullName evidence="11">Putative FAD-binding domain-containing protein</fullName>
    </submittedName>
</protein>
<evidence type="ECO:0000256" key="4">
    <source>
        <dbReference type="ARBA" id="ARBA00022989"/>
    </source>
</evidence>
<dbReference type="InterPro" id="IPR001245">
    <property type="entry name" value="Ser-Thr/Tyr_kinase_cat_dom"/>
</dbReference>
<keyword evidence="12" id="KW-1185">Reference proteome</keyword>
<evidence type="ECO:0000259" key="10">
    <source>
        <dbReference type="Pfam" id="PF08022"/>
    </source>
</evidence>
<comment type="caution">
    <text evidence="11">The sequence shown here is derived from an EMBL/GenBank/DDBJ whole genome shotgun (WGS) entry which is preliminary data.</text>
</comment>
<evidence type="ECO:0000256" key="1">
    <source>
        <dbReference type="ARBA" id="ARBA00004141"/>
    </source>
</evidence>
<dbReference type="Pfam" id="PF01794">
    <property type="entry name" value="Ferric_reduct"/>
    <property type="match status" value="1"/>
</dbReference>
<gene>
    <name evidence="11" type="ORF">CSUB01_10310</name>
</gene>
<dbReference type="InterPro" id="IPR051410">
    <property type="entry name" value="Ferric/Cupric_Reductase"/>
</dbReference>
<feature type="transmembrane region" description="Helical" evidence="7">
    <location>
        <begin position="420"/>
        <end position="438"/>
    </location>
</feature>
<keyword evidence="4 7" id="KW-1133">Transmembrane helix</keyword>
<evidence type="ECO:0000256" key="2">
    <source>
        <dbReference type="ARBA" id="ARBA00022448"/>
    </source>
</evidence>
<dbReference type="Gene3D" id="1.10.510.10">
    <property type="entry name" value="Transferase(Phosphotransferase) domain 1"/>
    <property type="match status" value="1"/>
</dbReference>
<dbReference type="STRING" id="1173701.A0A066WX11"/>
<dbReference type="Pfam" id="PF07714">
    <property type="entry name" value="PK_Tyr_Ser-Thr"/>
    <property type="match status" value="1"/>
</dbReference>
<dbReference type="Pfam" id="PF08022">
    <property type="entry name" value="FAD_binding_8"/>
    <property type="match status" value="1"/>
</dbReference>
<dbReference type="GO" id="GO:0004672">
    <property type="term" value="F:protein kinase activity"/>
    <property type="evidence" value="ECO:0007669"/>
    <property type="project" value="InterPro"/>
</dbReference>
<feature type="transmembrane region" description="Helical" evidence="7">
    <location>
        <begin position="453"/>
        <end position="474"/>
    </location>
</feature>
<dbReference type="PANTHER" id="PTHR32361:SF26">
    <property type="entry name" value="FAD-BINDING 8 DOMAIN-CONTAINING PROTEIN-RELATED"/>
    <property type="match status" value="1"/>
</dbReference>
<feature type="domain" description="Ferric oxidoreductase" evidence="8">
    <location>
        <begin position="401"/>
        <end position="496"/>
    </location>
</feature>
<dbReference type="EMBL" id="JMSE01001563">
    <property type="protein sequence ID" value="KDN59969.1"/>
    <property type="molecule type" value="Genomic_DNA"/>
</dbReference>
<feature type="transmembrane region" description="Helical" evidence="7">
    <location>
        <begin position="355"/>
        <end position="375"/>
    </location>
</feature>
<dbReference type="eggNOG" id="KOG0039">
    <property type="taxonomic scope" value="Eukaryota"/>
</dbReference>
<dbReference type="HOGENOM" id="CLU_438712_0_0_1"/>
<name>A0A066WX11_COLSU</name>
<evidence type="ECO:0000256" key="7">
    <source>
        <dbReference type="SAM" id="Phobius"/>
    </source>
</evidence>
<dbReference type="PANTHER" id="PTHR32361">
    <property type="entry name" value="FERRIC/CUPRIC REDUCTASE TRANSMEMBRANE COMPONENT"/>
    <property type="match status" value="1"/>
</dbReference>
<dbReference type="Proteomes" id="UP000027238">
    <property type="component" value="Unassembled WGS sequence"/>
</dbReference>
<dbReference type="GO" id="GO:0015677">
    <property type="term" value="P:copper ion import"/>
    <property type="evidence" value="ECO:0007669"/>
    <property type="project" value="TreeGrafter"/>
</dbReference>
<evidence type="ECO:0000256" key="6">
    <source>
        <dbReference type="ARBA" id="ARBA00023136"/>
    </source>
</evidence>
<keyword evidence="2" id="KW-0813">Transport</keyword>
<comment type="subcellular location">
    <subcellularLocation>
        <location evidence="1">Membrane</location>
        <topology evidence="1">Multi-pass membrane protein</topology>
    </subcellularLocation>
</comment>
<feature type="domain" description="FAD-binding 8" evidence="10">
    <location>
        <begin position="555"/>
        <end position="619"/>
    </location>
</feature>
<dbReference type="AlphaFoldDB" id="A0A066WX11"/>
<feature type="transmembrane region" description="Helical" evidence="7">
    <location>
        <begin position="486"/>
        <end position="506"/>
    </location>
</feature>
<evidence type="ECO:0000256" key="5">
    <source>
        <dbReference type="ARBA" id="ARBA00023065"/>
    </source>
</evidence>
<evidence type="ECO:0000313" key="11">
    <source>
        <dbReference type="EMBL" id="KDN59969.1"/>
    </source>
</evidence>
<keyword evidence="6 7" id="KW-0472">Membrane</keyword>
<proteinExistence type="predicted"/>
<dbReference type="GO" id="GO:0005886">
    <property type="term" value="C:plasma membrane"/>
    <property type="evidence" value="ECO:0007669"/>
    <property type="project" value="TreeGrafter"/>
</dbReference>
<dbReference type="GO" id="GO:0000293">
    <property type="term" value="F:ferric-chelate reductase activity"/>
    <property type="evidence" value="ECO:0007669"/>
    <property type="project" value="TreeGrafter"/>
</dbReference>
<sequence length="623" mass="69877">MEPRRTSSVYSDTFELDDLLLRLTKQADEQDDTAISLLQQQNMDLYRELMATRRLWRNLIDLVRDLSEVYPAIDTLAKNDDSHVASQAGKNKDRAMFAGSAQSIDRSRETIFPGPARTPDIEWNSPWKQYREAFQLHDLGGSLTVAVREGTQAHIRKLAVLESTDALLKFRRLRHQNIVEFTHAYMTDACLYAVFEPTSFSLLHLAKCPKYPDEAQLGAIVSQVVDGLSYLEAEGFEQPTLDSSNMLVTDAGLVKIANQELCRPLTGRSQHHIKAVSRVVQLLMQKYEKETPGIDDLNRWPPDSHGFTFLVAIDSASSVDQLQNHPLMRHRVTECLLGLLSLALHRHSLFGPWNAVSLLVPTLYMAVNAFCLAFRPSTMLSRSGNLALLNTLPLFASPCLDLTADILAIPLRHYAAMHRWLGRVAAMLLAVHIVSAMQNDQYQVQVPDGVGELLMLVGSIAMVAAATVTFLPFFRRRIYELCLRTHQALSALAVVGAALHLLSVAARFKLWLGIYLAVTTTTTLAQGCLIAFRNKAMGHTFGRAYIDHVTGTVQVSIKLSRPLKFEAGQYLLLWIPRVRLFECHPFVVTSWAEAEQSIVDLFIKPRRGFTSSLVRYSNERVVP</sequence>
<accession>A0A066WX11</accession>
<feature type="domain" description="Serine-threonine/tyrosine-protein kinase catalytic" evidence="9">
    <location>
        <begin position="144"/>
        <end position="271"/>
    </location>
</feature>
<keyword evidence="5" id="KW-0406">Ion transport</keyword>
<dbReference type="OrthoDB" id="4839358at2759"/>
<dbReference type="GO" id="GO:0006826">
    <property type="term" value="P:iron ion transport"/>
    <property type="evidence" value="ECO:0007669"/>
    <property type="project" value="TreeGrafter"/>
</dbReference>
<reference evidence="12" key="1">
    <citation type="journal article" date="2014" name="Genome Announc.">
        <title>Draft genome sequence of Colletotrichum sublineola, a destructive pathogen of cultivated sorghum.</title>
        <authorList>
            <person name="Baroncelli R."/>
            <person name="Sanz-Martin J.M."/>
            <person name="Rech G.E."/>
            <person name="Sukno S.A."/>
            <person name="Thon M.R."/>
        </authorList>
    </citation>
    <scope>NUCLEOTIDE SEQUENCE [LARGE SCALE GENOMIC DNA]</scope>
    <source>
        <strain evidence="12">TX430BB</strain>
    </source>
</reference>